<feature type="domain" description="N-acetyltransferase" evidence="1">
    <location>
        <begin position="1"/>
        <end position="147"/>
    </location>
</feature>
<dbReference type="InterPro" id="IPR052564">
    <property type="entry name" value="N-acetyltrans/Recomb-assoc"/>
</dbReference>
<evidence type="ECO:0000313" key="2">
    <source>
        <dbReference type="EMBL" id="SDO14740.1"/>
    </source>
</evidence>
<dbReference type="PANTHER" id="PTHR43451:SF1">
    <property type="entry name" value="ACETYLTRANSFERASE"/>
    <property type="match status" value="1"/>
</dbReference>
<dbReference type="Pfam" id="PF13673">
    <property type="entry name" value="Acetyltransf_10"/>
    <property type="match status" value="1"/>
</dbReference>
<keyword evidence="3" id="KW-1185">Reference proteome</keyword>
<dbReference type="InterPro" id="IPR016181">
    <property type="entry name" value="Acyl_CoA_acyltransferase"/>
</dbReference>
<protein>
    <submittedName>
        <fullName evidence="2">Ribosomal protein S18 acetylase RimI</fullName>
    </submittedName>
</protein>
<dbReference type="Gene3D" id="3.40.630.30">
    <property type="match status" value="1"/>
</dbReference>
<proteinExistence type="predicted"/>
<keyword evidence="2" id="KW-0687">Ribonucleoprotein</keyword>
<dbReference type="SUPFAM" id="SSF55729">
    <property type="entry name" value="Acyl-CoA N-acyltransferases (Nat)"/>
    <property type="match status" value="1"/>
</dbReference>
<evidence type="ECO:0000313" key="3">
    <source>
        <dbReference type="Proteomes" id="UP000199182"/>
    </source>
</evidence>
<sequence length="150" mass="17197">MLIRRLRVEELPETMELVLRVFMEFEAPEYSQEGVEEFKRFIAVEAMEPPLRSGERPVWCCVEDGKIVGMIALRDKSHVCLLFVDKAYQRRGIARALFEAASQGLATMTVFSSPYAVEAYRHLGFVPTDTEQTVNGLRFTPMRYERATAV</sequence>
<dbReference type="Proteomes" id="UP000199182">
    <property type="component" value="Unassembled WGS sequence"/>
</dbReference>
<name>A0A1H0H6P4_9FIRM</name>
<dbReference type="CDD" id="cd04301">
    <property type="entry name" value="NAT_SF"/>
    <property type="match status" value="1"/>
</dbReference>
<gene>
    <name evidence="2" type="ORF">SAMN05192585_1626</name>
</gene>
<dbReference type="GO" id="GO:0016747">
    <property type="term" value="F:acyltransferase activity, transferring groups other than amino-acyl groups"/>
    <property type="evidence" value="ECO:0007669"/>
    <property type="project" value="InterPro"/>
</dbReference>
<dbReference type="EMBL" id="FNID01000062">
    <property type="protein sequence ID" value="SDO14740.1"/>
    <property type="molecule type" value="Genomic_DNA"/>
</dbReference>
<keyword evidence="2" id="KW-0689">Ribosomal protein</keyword>
<dbReference type="PROSITE" id="PS51186">
    <property type="entry name" value="GNAT"/>
    <property type="match status" value="1"/>
</dbReference>
<accession>A0A1H0H6P4</accession>
<reference evidence="2 3" key="1">
    <citation type="submission" date="2016-10" db="EMBL/GenBank/DDBJ databases">
        <authorList>
            <person name="de Groot N.N."/>
        </authorList>
    </citation>
    <scope>NUCLEOTIDE SEQUENCE [LARGE SCALE GENOMIC DNA]</scope>
    <source>
        <strain evidence="2 3">CGMCC 1.5012</strain>
    </source>
</reference>
<dbReference type="STRING" id="258515.SAMN05192585_1626"/>
<dbReference type="AlphaFoldDB" id="A0A1H0H6P4"/>
<evidence type="ECO:0000259" key="1">
    <source>
        <dbReference type="PROSITE" id="PS51186"/>
    </source>
</evidence>
<dbReference type="PANTHER" id="PTHR43451">
    <property type="entry name" value="ACETYLTRANSFERASE (GNAT) FAMILY PROTEIN"/>
    <property type="match status" value="1"/>
</dbReference>
<organism evidence="2 3">
    <name type="scientific">Acetanaerobacterium elongatum</name>
    <dbReference type="NCBI Taxonomy" id="258515"/>
    <lineage>
        <taxon>Bacteria</taxon>
        <taxon>Bacillati</taxon>
        <taxon>Bacillota</taxon>
        <taxon>Clostridia</taxon>
        <taxon>Eubacteriales</taxon>
        <taxon>Oscillospiraceae</taxon>
        <taxon>Acetanaerobacterium</taxon>
    </lineage>
</organism>
<dbReference type="GO" id="GO:0005840">
    <property type="term" value="C:ribosome"/>
    <property type="evidence" value="ECO:0007669"/>
    <property type="project" value="UniProtKB-KW"/>
</dbReference>
<dbReference type="InterPro" id="IPR000182">
    <property type="entry name" value="GNAT_dom"/>
</dbReference>